<name>A0A2P2Q6D8_RHIMU</name>
<dbReference type="AlphaFoldDB" id="A0A2P2Q6D8"/>
<organism evidence="1">
    <name type="scientific">Rhizophora mucronata</name>
    <name type="common">Asiatic mangrove</name>
    <dbReference type="NCBI Taxonomy" id="61149"/>
    <lineage>
        <taxon>Eukaryota</taxon>
        <taxon>Viridiplantae</taxon>
        <taxon>Streptophyta</taxon>
        <taxon>Embryophyta</taxon>
        <taxon>Tracheophyta</taxon>
        <taxon>Spermatophyta</taxon>
        <taxon>Magnoliopsida</taxon>
        <taxon>eudicotyledons</taxon>
        <taxon>Gunneridae</taxon>
        <taxon>Pentapetalae</taxon>
        <taxon>rosids</taxon>
        <taxon>fabids</taxon>
        <taxon>Malpighiales</taxon>
        <taxon>Rhizophoraceae</taxon>
        <taxon>Rhizophora</taxon>
    </lineage>
</organism>
<reference evidence="1" key="1">
    <citation type="submission" date="2018-02" db="EMBL/GenBank/DDBJ databases">
        <title>Rhizophora mucronata_Transcriptome.</title>
        <authorList>
            <person name="Meera S.P."/>
            <person name="Sreeshan A."/>
            <person name="Augustine A."/>
        </authorList>
    </citation>
    <scope>NUCLEOTIDE SEQUENCE</scope>
    <source>
        <tissue evidence="1">Leaf</tissue>
    </source>
</reference>
<protein>
    <submittedName>
        <fullName evidence="1">Uncharacterized protein</fullName>
    </submittedName>
</protein>
<accession>A0A2P2Q6D8</accession>
<sequence length="45" mass="5198">MCKKTRSFVSNIFSISTNCQKRFIKLQPTKKILCKTTLSSTKTKE</sequence>
<evidence type="ECO:0000313" key="1">
    <source>
        <dbReference type="EMBL" id="MBX62510.1"/>
    </source>
</evidence>
<proteinExistence type="predicted"/>
<dbReference type="EMBL" id="GGEC01082026">
    <property type="protein sequence ID" value="MBX62510.1"/>
    <property type="molecule type" value="Transcribed_RNA"/>
</dbReference>